<gene>
    <name evidence="4" type="ORF">BXZ70DRAFT_754979</name>
</gene>
<dbReference type="Gene3D" id="3.40.50.880">
    <property type="match status" value="1"/>
</dbReference>
<dbReference type="PANTHER" id="PTHR48094:SF22">
    <property type="entry name" value="DJ-1_PFPI DOMAIN-CONTAINING PROTEIN"/>
    <property type="match status" value="1"/>
</dbReference>
<organism evidence="4 5">
    <name type="scientific">Cristinia sonorae</name>
    <dbReference type="NCBI Taxonomy" id="1940300"/>
    <lineage>
        <taxon>Eukaryota</taxon>
        <taxon>Fungi</taxon>
        <taxon>Dikarya</taxon>
        <taxon>Basidiomycota</taxon>
        <taxon>Agaricomycotina</taxon>
        <taxon>Agaricomycetes</taxon>
        <taxon>Agaricomycetidae</taxon>
        <taxon>Agaricales</taxon>
        <taxon>Pleurotineae</taxon>
        <taxon>Stephanosporaceae</taxon>
        <taxon>Cristinia</taxon>
    </lineage>
</organism>
<reference evidence="4" key="1">
    <citation type="journal article" date="2021" name="New Phytol.">
        <title>Evolutionary innovations through gain and loss of genes in the ectomycorrhizal Boletales.</title>
        <authorList>
            <person name="Wu G."/>
            <person name="Miyauchi S."/>
            <person name="Morin E."/>
            <person name="Kuo A."/>
            <person name="Drula E."/>
            <person name="Varga T."/>
            <person name="Kohler A."/>
            <person name="Feng B."/>
            <person name="Cao Y."/>
            <person name="Lipzen A."/>
            <person name="Daum C."/>
            <person name="Hundley H."/>
            <person name="Pangilinan J."/>
            <person name="Johnson J."/>
            <person name="Barry K."/>
            <person name="LaButti K."/>
            <person name="Ng V."/>
            <person name="Ahrendt S."/>
            <person name="Min B."/>
            <person name="Choi I.G."/>
            <person name="Park H."/>
            <person name="Plett J.M."/>
            <person name="Magnuson J."/>
            <person name="Spatafora J.W."/>
            <person name="Nagy L.G."/>
            <person name="Henrissat B."/>
            <person name="Grigoriev I.V."/>
            <person name="Yang Z.L."/>
            <person name="Xu J."/>
            <person name="Martin F.M."/>
        </authorList>
    </citation>
    <scope>NUCLEOTIDE SEQUENCE</scope>
    <source>
        <strain evidence="4">KKN 215</strain>
    </source>
</reference>
<evidence type="ECO:0000259" key="3">
    <source>
        <dbReference type="Pfam" id="PF01965"/>
    </source>
</evidence>
<dbReference type="OrthoDB" id="543156at2759"/>
<dbReference type="Pfam" id="PF01965">
    <property type="entry name" value="DJ-1_PfpI"/>
    <property type="match status" value="1"/>
</dbReference>
<keyword evidence="5" id="KW-1185">Reference proteome</keyword>
<dbReference type="GO" id="GO:0019172">
    <property type="term" value="F:glyoxalase III activity"/>
    <property type="evidence" value="ECO:0007669"/>
    <property type="project" value="UniProtKB-EC"/>
</dbReference>
<dbReference type="GO" id="GO:0005737">
    <property type="term" value="C:cytoplasm"/>
    <property type="evidence" value="ECO:0007669"/>
    <property type="project" value="TreeGrafter"/>
</dbReference>
<dbReference type="CDD" id="cd03141">
    <property type="entry name" value="GATase1_Hsp31_like"/>
    <property type="match status" value="1"/>
</dbReference>
<dbReference type="EC" id="4.2.1.130" evidence="1"/>
<proteinExistence type="predicted"/>
<accession>A0A8K0XRR5</accession>
<dbReference type="InterPro" id="IPR050325">
    <property type="entry name" value="Prot/Nucl_acid_deglycase"/>
</dbReference>
<dbReference type="EMBL" id="JAEVFJ010000008">
    <property type="protein sequence ID" value="KAH8102862.1"/>
    <property type="molecule type" value="Genomic_DNA"/>
</dbReference>
<evidence type="ECO:0000256" key="1">
    <source>
        <dbReference type="ARBA" id="ARBA00013134"/>
    </source>
</evidence>
<feature type="domain" description="DJ-1/PfpI" evidence="3">
    <location>
        <begin position="103"/>
        <end position="246"/>
    </location>
</feature>
<dbReference type="AlphaFoldDB" id="A0A8K0XRR5"/>
<comment type="catalytic activity">
    <reaction evidence="2">
        <text>methylglyoxal + H2O = (R)-lactate + H(+)</text>
        <dbReference type="Rhea" id="RHEA:27754"/>
        <dbReference type="ChEBI" id="CHEBI:15377"/>
        <dbReference type="ChEBI" id="CHEBI:15378"/>
        <dbReference type="ChEBI" id="CHEBI:16004"/>
        <dbReference type="ChEBI" id="CHEBI:17158"/>
        <dbReference type="EC" id="4.2.1.130"/>
    </reaction>
</comment>
<evidence type="ECO:0000256" key="2">
    <source>
        <dbReference type="ARBA" id="ARBA00048082"/>
    </source>
</evidence>
<comment type="caution">
    <text evidence="4">The sequence shown here is derived from an EMBL/GenBank/DDBJ whole genome shotgun (WGS) entry which is preliminary data.</text>
</comment>
<dbReference type="InterPro" id="IPR029062">
    <property type="entry name" value="Class_I_gatase-like"/>
</dbReference>
<dbReference type="PANTHER" id="PTHR48094">
    <property type="entry name" value="PROTEIN/NUCLEIC ACID DEGLYCASE DJ-1-RELATED"/>
    <property type="match status" value="1"/>
</dbReference>
<dbReference type="SUPFAM" id="SSF52317">
    <property type="entry name" value="Class I glutamine amidotransferase-like"/>
    <property type="match status" value="1"/>
</dbReference>
<protein>
    <recommendedName>
        <fullName evidence="1">D-lactate dehydratase</fullName>
        <ecNumber evidence="1">4.2.1.130</ecNumber>
    </recommendedName>
</protein>
<dbReference type="Proteomes" id="UP000813824">
    <property type="component" value="Unassembled WGS sequence"/>
</dbReference>
<evidence type="ECO:0000313" key="5">
    <source>
        <dbReference type="Proteomes" id="UP000813824"/>
    </source>
</evidence>
<evidence type="ECO:0000313" key="4">
    <source>
        <dbReference type="EMBL" id="KAH8102862.1"/>
    </source>
</evidence>
<dbReference type="GO" id="GO:0019243">
    <property type="term" value="P:methylglyoxal catabolic process to D-lactate via S-lactoyl-glutathione"/>
    <property type="evidence" value="ECO:0007669"/>
    <property type="project" value="TreeGrafter"/>
</dbReference>
<dbReference type="InterPro" id="IPR002818">
    <property type="entry name" value="DJ-1/PfpI"/>
</dbReference>
<sequence length="252" mass="27178">MVAGKILIILSDAHSFEVHKSDDTTSQEESGFFLSELAKPLIKLLDAQYAVTFASPNGKGPNIDPLSESTMLAFLGNWWQKNKENKLIDEMRLTNNLASPRPFASISNAELNTFDGVFIPGGHAPLTDLGNNPELGRILLHFHNQKKPTALICHGPYALLSTKYAPESPGFAYKGYNLTSWSDAEESLVETLKGGTIDKVESTLRGEGAVMITGTGQKLGSITVDREVVSGANPLAADALGTQFVEMLKGTQ</sequence>
<name>A0A8K0XRR5_9AGAR</name>